<name>A0AAN6XYC3_9PEZI</name>
<dbReference type="PROSITE" id="PS50217">
    <property type="entry name" value="BZIP"/>
    <property type="match status" value="1"/>
</dbReference>
<feature type="compositionally biased region" description="Low complexity" evidence="6">
    <location>
        <begin position="302"/>
        <end position="331"/>
    </location>
</feature>
<feature type="region of interest" description="Disordered" evidence="6">
    <location>
        <begin position="288"/>
        <end position="337"/>
    </location>
</feature>
<keyword evidence="2" id="KW-0805">Transcription regulation</keyword>
<evidence type="ECO:0000256" key="1">
    <source>
        <dbReference type="ARBA" id="ARBA00004123"/>
    </source>
</evidence>
<evidence type="ECO:0000313" key="9">
    <source>
        <dbReference type="Proteomes" id="UP001301769"/>
    </source>
</evidence>
<feature type="compositionally biased region" description="Basic and acidic residues" evidence="6">
    <location>
        <begin position="232"/>
        <end position="242"/>
    </location>
</feature>
<keyword evidence="4" id="KW-0804">Transcription</keyword>
<dbReference type="PANTHER" id="PTHR13044">
    <property type="entry name" value="ACTIVATING TRANSCRIPTION FACTOR ATF 4/5"/>
    <property type="match status" value="1"/>
</dbReference>
<keyword evidence="5" id="KW-0539">Nucleus</keyword>
<evidence type="ECO:0000256" key="2">
    <source>
        <dbReference type="ARBA" id="ARBA00023015"/>
    </source>
</evidence>
<comment type="caution">
    <text evidence="8">The sequence shown here is derived from an EMBL/GenBank/DDBJ whole genome shotgun (WGS) entry which is preliminary data.</text>
</comment>
<dbReference type="InterPro" id="IPR004827">
    <property type="entry name" value="bZIP"/>
</dbReference>
<reference evidence="8" key="1">
    <citation type="journal article" date="2023" name="Mol. Phylogenet. Evol.">
        <title>Genome-scale phylogeny and comparative genomics of the fungal order Sordariales.</title>
        <authorList>
            <person name="Hensen N."/>
            <person name="Bonometti L."/>
            <person name="Westerberg I."/>
            <person name="Brannstrom I.O."/>
            <person name="Guillou S."/>
            <person name="Cros-Aarteil S."/>
            <person name="Calhoun S."/>
            <person name="Haridas S."/>
            <person name="Kuo A."/>
            <person name="Mondo S."/>
            <person name="Pangilinan J."/>
            <person name="Riley R."/>
            <person name="LaButti K."/>
            <person name="Andreopoulos B."/>
            <person name="Lipzen A."/>
            <person name="Chen C."/>
            <person name="Yan M."/>
            <person name="Daum C."/>
            <person name="Ng V."/>
            <person name="Clum A."/>
            <person name="Steindorff A."/>
            <person name="Ohm R.A."/>
            <person name="Martin F."/>
            <person name="Silar P."/>
            <person name="Natvig D.O."/>
            <person name="Lalanne C."/>
            <person name="Gautier V."/>
            <person name="Ament-Velasquez S.L."/>
            <person name="Kruys A."/>
            <person name="Hutchinson M.I."/>
            <person name="Powell A.J."/>
            <person name="Barry K."/>
            <person name="Miller A.N."/>
            <person name="Grigoriev I.V."/>
            <person name="Debuchy R."/>
            <person name="Gladieux P."/>
            <person name="Hiltunen Thoren M."/>
            <person name="Johannesson H."/>
        </authorList>
    </citation>
    <scope>NUCLEOTIDE SEQUENCE</scope>
    <source>
        <strain evidence="8">PSN293</strain>
    </source>
</reference>
<dbReference type="GO" id="GO:0000977">
    <property type="term" value="F:RNA polymerase II transcription regulatory region sequence-specific DNA binding"/>
    <property type="evidence" value="ECO:0007669"/>
    <property type="project" value="TreeGrafter"/>
</dbReference>
<evidence type="ECO:0000256" key="3">
    <source>
        <dbReference type="ARBA" id="ARBA00023125"/>
    </source>
</evidence>
<dbReference type="GO" id="GO:0001228">
    <property type="term" value="F:DNA-binding transcription activator activity, RNA polymerase II-specific"/>
    <property type="evidence" value="ECO:0007669"/>
    <property type="project" value="TreeGrafter"/>
</dbReference>
<gene>
    <name evidence="8" type="ORF">QBC37DRAFT_324853</name>
</gene>
<reference evidence="8" key="2">
    <citation type="submission" date="2023-05" db="EMBL/GenBank/DDBJ databases">
        <authorList>
            <consortium name="Lawrence Berkeley National Laboratory"/>
            <person name="Steindorff A."/>
            <person name="Hensen N."/>
            <person name="Bonometti L."/>
            <person name="Westerberg I."/>
            <person name="Brannstrom I.O."/>
            <person name="Guillou S."/>
            <person name="Cros-Aarteil S."/>
            <person name="Calhoun S."/>
            <person name="Haridas S."/>
            <person name="Kuo A."/>
            <person name="Mondo S."/>
            <person name="Pangilinan J."/>
            <person name="Riley R."/>
            <person name="Labutti K."/>
            <person name="Andreopoulos B."/>
            <person name="Lipzen A."/>
            <person name="Chen C."/>
            <person name="Yanf M."/>
            <person name="Daum C."/>
            <person name="Ng V."/>
            <person name="Clum A."/>
            <person name="Ohm R."/>
            <person name="Martin F."/>
            <person name="Silar P."/>
            <person name="Natvig D."/>
            <person name="Lalanne C."/>
            <person name="Gautier V."/>
            <person name="Ament-Velasquez S.L."/>
            <person name="Kruys A."/>
            <person name="Hutchinson M.I."/>
            <person name="Powell A.J."/>
            <person name="Barry K."/>
            <person name="Miller A.N."/>
            <person name="Grigoriev I.V."/>
            <person name="Debuchy R."/>
            <person name="Gladieux P."/>
            <person name="Thoren M.H."/>
            <person name="Johannesson H."/>
        </authorList>
    </citation>
    <scope>NUCLEOTIDE SEQUENCE</scope>
    <source>
        <strain evidence="8">PSN293</strain>
    </source>
</reference>
<evidence type="ECO:0000256" key="5">
    <source>
        <dbReference type="ARBA" id="ARBA00023242"/>
    </source>
</evidence>
<protein>
    <recommendedName>
        <fullName evidence="7">BZIP domain-containing protein</fullName>
    </recommendedName>
</protein>
<feature type="region of interest" description="Disordered" evidence="6">
    <location>
        <begin position="209"/>
        <end position="242"/>
    </location>
</feature>
<proteinExistence type="predicted"/>
<dbReference type="InterPro" id="IPR046347">
    <property type="entry name" value="bZIP_sf"/>
</dbReference>
<accession>A0AAN6XYC3</accession>
<evidence type="ECO:0000259" key="7">
    <source>
        <dbReference type="PROSITE" id="PS50217"/>
    </source>
</evidence>
<keyword evidence="9" id="KW-1185">Reference proteome</keyword>
<dbReference type="SUPFAM" id="SSF57959">
    <property type="entry name" value="Leucine zipper domain"/>
    <property type="match status" value="1"/>
</dbReference>
<dbReference type="SMART" id="SM00338">
    <property type="entry name" value="BRLZ"/>
    <property type="match status" value="1"/>
</dbReference>
<dbReference type="Pfam" id="PF07716">
    <property type="entry name" value="bZIP_2"/>
    <property type="match status" value="1"/>
</dbReference>
<sequence>MPASYGRNVNPYLRDLNHEVIEDAAAYPPISEEQLSKELDLFTNTAFFDIDAGQTTDFQAPPVKPDTYEPASATSDVSPVLDDFSTGNLDFLNSIADHGTMSPGDFGYTDFSSNYTSPTIPAFPDQLNLQPIQPNPHTAYPSHVSPHQQPGYVPHAGAPVPPQRIGSVSSGVGVGLGGLGVGEKRKAEQIGVTTSSGRILSLEEQSRLAAEEDKRKRNTAASARFRVKKKQREQALEKSAKDMADKVTKLEERISLLETENRFLKSLVTEKHGGGTDEILKKFVKELSGKGDAHSKDERSSSSRGSTSSASSVASSITAAPASSDSSAPASKKAKKN</sequence>
<evidence type="ECO:0000256" key="4">
    <source>
        <dbReference type="ARBA" id="ARBA00023163"/>
    </source>
</evidence>
<dbReference type="EMBL" id="MU858224">
    <property type="protein sequence ID" value="KAK4208905.1"/>
    <property type="molecule type" value="Genomic_DNA"/>
</dbReference>
<dbReference type="CDD" id="cd14705">
    <property type="entry name" value="bZIP_Zip1"/>
    <property type="match status" value="1"/>
</dbReference>
<dbReference type="Gene3D" id="1.20.5.170">
    <property type="match status" value="1"/>
</dbReference>
<organism evidence="8 9">
    <name type="scientific">Rhypophila decipiens</name>
    <dbReference type="NCBI Taxonomy" id="261697"/>
    <lineage>
        <taxon>Eukaryota</taxon>
        <taxon>Fungi</taxon>
        <taxon>Dikarya</taxon>
        <taxon>Ascomycota</taxon>
        <taxon>Pezizomycotina</taxon>
        <taxon>Sordariomycetes</taxon>
        <taxon>Sordariomycetidae</taxon>
        <taxon>Sordariales</taxon>
        <taxon>Naviculisporaceae</taxon>
        <taxon>Rhypophila</taxon>
    </lineage>
</organism>
<dbReference type="PROSITE" id="PS00036">
    <property type="entry name" value="BZIP_BASIC"/>
    <property type="match status" value="1"/>
</dbReference>
<dbReference type="Proteomes" id="UP001301769">
    <property type="component" value="Unassembled WGS sequence"/>
</dbReference>
<evidence type="ECO:0000313" key="8">
    <source>
        <dbReference type="EMBL" id="KAK4208905.1"/>
    </source>
</evidence>
<feature type="domain" description="BZIP" evidence="7">
    <location>
        <begin position="212"/>
        <end position="271"/>
    </location>
</feature>
<comment type="subcellular location">
    <subcellularLocation>
        <location evidence="1">Nucleus</location>
    </subcellularLocation>
</comment>
<dbReference type="AlphaFoldDB" id="A0AAN6XYC3"/>
<feature type="compositionally biased region" description="Basic and acidic residues" evidence="6">
    <location>
        <begin position="288"/>
        <end position="301"/>
    </location>
</feature>
<keyword evidence="3" id="KW-0238">DNA-binding</keyword>
<evidence type="ECO:0000256" key="6">
    <source>
        <dbReference type="SAM" id="MobiDB-lite"/>
    </source>
</evidence>
<dbReference type="PANTHER" id="PTHR13044:SF14">
    <property type="entry name" value="CRYPTOCEPHAL, ISOFORM A"/>
    <property type="match status" value="1"/>
</dbReference>
<feature type="region of interest" description="Disordered" evidence="6">
    <location>
        <begin position="55"/>
        <end position="75"/>
    </location>
</feature>
<dbReference type="GO" id="GO:0005634">
    <property type="term" value="C:nucleus"/>
    <property type="evidence" value="ECO:0007669"/>
    <property type="project" value="UniProtKB-SubCell"/>
</dbReference>